<dbReference type="InterPro" id="IPR050297">
    <property type="entry name" value="LipidA_mod_glycosyltrf_83"/>
</dbReference>
<keyword evidence="5 8" id="KW-0812">Transmembrane</keyword>
<feature type="transmembrane region" description="Helical" evidence="8">
    <location>
        <begin position="374"/>
        <end position="393"/>
    </location>
</feature>
<keyword evidence="2" id="KW-1003">Cell membrane</keyword>
<dbReference type="Proteomes" id="UP000326881">
    <property type="component" value="Chromosome"/>
</dbReference>
<keyword evidence="7 8" id="KW-0472">Membrane</keyword>
<accession>A0A5Q0C1J1</accession>
<dbReference type="PANTHER" id="PTHR33908:SF11">
    <property type="entry name" value="MEMBRANE PROTEIN"/>
    <property type="match status" value="1"/>
</dbReference>
<dbReference type="GO" id="GO:0016763">
    <property type="term" value="F:pentosyltransferase activity"/>
    <property type="evidence" value="ECO:0007669"/>
    <property type="project" value="TreeGrafter"/>
</dbReference>
<feature type="transmembrane region" description="Helical" evidence="8">
    <location>
        <begin position="283"/>
        <end position="310"/>
    </location>
</feature>
<evidence type="ECO:0000313" key="10">
    <source>
        <dbReference type="Proteomes" id="UP000326881"/>
    </source>
</evidence>
<feature type="transmembrane region" description="Helical" evidence="8">
    <location>
        <begin position="322"/>
        <end position="344"/>
    </location>
</feature>
<dbReference type="AlphaFoldDB" id="A0A5Q0C1J1"/>
<dbReference type="GO" id="GO:0009103">
    <property type="term" value="P:lipopolysaccharide biosynthetic process"/>
    <property type="evidence" value="ECO:0007669"/>
    <property type="project" value="UniProtKB-ARBA"/>
</dbReference>
<evidence type="ECO:0000256" key="4">
    <source>
        <dbReference type="ARBA" id="ARBA00022679"/>
    </source>
</evidence>
<evidence type="ECO:0000313" key="9">
    <source>
        <dbReference type="EMBL" id="QFY59746.1"/>
    </source>
</evidence>
<evidence type="ECO:0008006" key="11">
    <source>
        <dbReference type="Google" id="ProtNLM"/>
    </source>
</evidence>
<feature type="transmembrane region" description="Helical" evidence="8">
    <location>
        <begin position="158"/>
        <end position="180"/>
    </location>
</feature>
<reference evidence="9 10" key="1">
    <citation type="submission" date="2019-08" db="EMBL/GenBank/DDBJ databases">
        <title>Prosopis cineraria nodule microbiome.</title>
        <authorList>
            <person name="Ali R."/>
            <person name="Chaluvadi S.R."/>
            <person name="Wang X."/>
        </authorList>
    </citation>
    <scope>NUCLEOTIDE SEQUENCE [LARGE SCALE GENOMIC DNA]</scope>
    <source>
        <strain evidence="9 10">BG7</strain>
    </source>
</reference>
<organism evidence="9 10">
    <name type="scientific">Rhizobium grahamii</name>
    <dbReference type="NCBI Taxonomy" id="1120045"/>
    <lineage>
        <taxon>Bacteria</taxon>
        <taxon>Pseudomonadati</taxon>
        <taxon>Pseudomonadota</taxon>
        <taxon>Alphaproteobacteria</taxon>
        <taxon>Hyphomicrobiales</taxon>
        <taxon>Rhizobiaceae</taxon>
        <taxon>Rhizobium/Agrobacterium group</taxon>
        <taxon>Rhizobium</taxon>
    </lineage>
</organism>
<evidence type="ECO:0000256" key="7">
    <source>
        <dbReference type="ARBA" id="ARBA00023136"/>
    </source>
</evidence>
<feature type="transmembrane region" description="Helical" evidence="8">
    <location>
        <begin position="133"/>
        <end position="152"/>
    </location>
</feature>
<name>A0A5Q0C1J1_9HYPH</name>
<evidence type="ECO:0000256" key="2">
    <source>
        <dbReference type="ARBA" id="ARBA00022475"/>
    </source>
</evidence>
<evidence type="ECO:0000256" key="6">
    <source>
        <dbReference type="ARBA" id="ARBA00022989"/>
    </source>
</evidence>
<dbReference type="PANTHER" id="PTHR33908">
    <property type="entry name" value="MANNOSYLTRANSFERASE YKCB-RELATED"/>
    <property type="match status" value="1"/>
</dbReference>
<feature type="transmembrane region" description="Helical" evidence="8">
    <location>
        <begin position="215"/>
        <end position="233"/>
    </location>
</feature>
<keyword evidence="4" id="KW-0808">Transferase</keyword>
<feature type="transmembrane region" description="Helical" evidence="8">
    <location>
        <begin position="21"/>
        <end position="46"/>
    </location>
</feature>
<sequence length="526" mass="56610">MSDTAAAFPRARSGNGASAPASYLAGARFWICAFAIVVVALCLRLPTLSSRSLWLDEAYSAWFAALPLRELWTDVPLYETHPPFYYALLKGWAALFGTTEWGLRGLSVFASVLTVLSVAISGRLLRLGGKGEAAALIAGLLLAANAGNIFFAQQARPYALETLTATLAIISSVALFHAMAVQLPGRFRVTPVLTPAIALAASGGVTLWLHNTAVFIAFGIWVGLCLSILLFLPGRRVRSLGVAVGAGLAALAIWAPYLPMYFWQSQHFARLSFWVTTSRQDLISAWILASGGDIPAAAAAILAAIGWFALWRADRPTALNLLIVLFLPLSMVLAISFTIKPIYISRLFEWLAPLAMLLVAVGIVSVWKNPAVKAFVLVGFLALSAMDVARGYAHIVEDPRRMAEDIAAVAEAGDVVVATPSELSVELLYYAEGRLGFPPIVYVPGPFPVRDESGGRTFVSNLGAPVVMVADVQKMAAAIQSYRRVWLITRSEGLYDPDELVRGELSSSKRATQTANYFGTTVTLFE</sequence>
<evidence type="ECO:0000256" key="5">
    <source>
        <dbReference type="ARBA" id="ARBA00022692"/>
    </source>
</evidence>
<evidence type="ECO:0000256" key="8">
    <source>
        <dbReference type="SAM" id="Phobius"/>
    </source>
</evidence>
<feature type="transmembrane region" description="Helical" evidence="8">
    <location>
        <begin position="350"/>
        <end position="367"/>
    </location>
</feature>
<dbReference type="GO" id="GO:0005886">
    <property type="term" value="C:plasma membrane"/>
    <property type="evidence" value="ECO:0007669"/>
    <property type="project" value="UniProtKB-SubCell"/>
</dbReference>
<dbReference type="RefSeq" id="WP_153270088.1">
    <property type="nucleotide sequence ID" value="NZ_CP043498.1"/>
</dbReference>
<dbReference type="EMBL" id="CP043498">
    <property type="protein sequence ID" value="QFY59746.1"/>
    <property type="molecule type" value="Genomic_DNA"/>
</dbReference>
<evidence type="ECO:0000256" key="3">
    <source>
        <dbReference type="ARBA" id="ARBA00022676"/>
    </source>
</evidence>
<evidence type="ECO:0000256" key="1">
    <source>
        <dbReference type="ARBA" id="ARBA00004651"/>
    </source>
</evidence>
<dbReference type="KEGG" id="rgr:FZ934_04460"/>
<keyword evidence="6 8" id="KW-1133">Transmembrane helix</keyword>
<dbReference type="OrthoDB" id="559425at2"/>
<proteinExistence type="predicted"/>
<feature type="transmembrane region" description="Helical" evidence="8">
    <location>
        <begin position="240"/>
        <end position="263"/>
    </location>
</feature>
<protein>
    <recommendedName>
        <fullName evidence="11">Glycosyltransferase RgtA/B/C/D-like domain-containing protein</fullName>
    </recommendedName>
</protein>
<feature type="transmembrane region" description="Helical" evidence="8">
    <location>
        <begin position="101"/>
        <end position="121"/>
    </location>
</feature>
<comment type="subcellular location">
    <subcellularLocation>
        <location evidence="1">Cell membrane</location>
        <topology evidence="1">Multi-pass membrane protein</topology>
    </subcellularLocation>
</comment>
<gene>
    <name evidence="9" type="ORF">FZ934_04460</name>
</gene>
<keyword evidence="10" id="KW-1185">Reference proteome</keyword>
<keyword evidence="3" id="KW-0328">Glycosyltransferase</keyword>